<evidence type="ECO:0000256" key="6">
    <source>
        <dbReference type="ARBA" id="ARBA00023136"/>
    </source>
</evidence>
<keyword evidence="4 7" id="KW-0812">Transmembrane</keyword>
<evidence type="ECO:0000256" key="8">
    <source>
        <dbReference type="SAM" id="MobiDB-lite"/>
    </source>
</evidence>
<evidence type="ECO:0000256" key="3">
    <source>
        <dbReference type="ARBA" id="ARBA00022475"/>
    </source>
</evidence>
<dbReference type="GO" id="GO:0055085">
    <property type="term" value="P:transmembrane transport"/>
    <property type="evidence" value="ECO:0007669"/>
    <property type="project" value="InterPro"/>
</dbReference>
<sequence>MTTVTADPAPSSTTPPGRSARTSRLRRSWDKHWYAWAMVLPVVIVLAVLIFYPLFRGIWLSFTDLTEANQVAEICTKSITGSEVCRDNPNKWEFVGLDNYVRVLTGQVGDFWQWTGVTLIWTFVCVAFHFGLGLGLATMLNRPMWGRSMYRVLLVLPWAVPAFVSAFAWKFIFNERFGLANALLSAIGIDSVSWFADRWTALLTAIVTNIWLGVPFMMVALLGGMQTIPSELYEAAEIDGASPWQRFVNITLPGLRPVSMTVVLLGTIWTFNMFPIIFLVTEGQPAGQSEILVTGAYRAAFEGIRNYSLASTYGVLILSILLVFSVFYRRALRKQGEVW</sequence>
<dbReference type="GO" id="GO:0005886">
    <property type="term" value="C:plasma membrane"/>
    <property type="evidence" value="ECO:0007669"/>
    <property type="project" value="UniProtKB-SubCell"/>
</dbReference>
<feature type="transmembrane region" description="Helical" evidence="7">
    <location>
        <begin position="152"/>
        <end position="172"/>
    </location>
</feature>
<protein>
    <submittedName>
        <fullName evidence="10">Sugar ABC transporter permease</fullName>
    </submittedName>
</protein>
<comment type="subcellular location">
    <subcellularLocation>
        <location evidence="1 7">Cell membrane</location>
        <topology evidence="1 7">Multi-pass membrane protein</topology>
    </subcellularLocation>
</comment>
<keyword evidence="11" id="KW-1185">Reference proteome</keyword>
<keyword evidence="5 7" id="KW-1133">Transmembrane helix</keyword>
<dbReference type="PANTHER" id="PTHR30193">
    <property type="entry name" value="ABC TRANSPORTER PERMEASE PROTEIN"/>
    <property type="match status" value="1"/>
</dbReference>
<feature type="region of interest" description="Disordered" evidence="8">
    <location>
        <begin position="1"/>
        <end position="23"/>
    </location>
</feature>
<dbReference type="InterPro" id="IPR035906">
    <property type="entry name" value="MetI-like_sf"/>
</dbReference>
<dbReference type="CDD" id="cd06261">
    <property type="entry name" value="TM_PBP2"/>
    <property type="match status" value="1"/>
</dbReference>
<feature type="transmembrane region" description="Helical" evidence="7">
    <location>
        <begin position="199"/>
        <end position="222"/>
    </location>
</feature>
<feature type="transmembrane region" description="Helical" evidence="7">
    <location>
        <begin position="262"/>
        <end position="280"/>
    </location>
</feature>
<dbReference type="EMBL" id="QVFU01000014">
    <property type="protein sequence ID" value="RFS45715.1"/>
    <property type="molecule type" value="Genomic_DNA"/>
</dbReference>
<evidence type="ECO:0000256" key="1">
    <source>
        <dbReference type="ARBA" id="ARBA00004651"/>
    </source>
</evidence>
<dbReference type="InterPro" id="IPR000515">
    <property type="entry name" value="MetI-like"/>
</dbReference>
<name>A0A372FY46_9ACTN</name>
<feature type="transmembrane region" description="Helical" evidence="7">
    <location>
        <begin position="119"/>
        <end position="140"/>
    </location>
</feature>
<dbReference type="InterPro" id="IPR051393">
    <property type="entry name" value="ABC_transporter_permease"/>
</dbReference>
<feature type="compositionally biased region" description="Low complexity" evidence="8">
    <location>
        <begin position="1"/>
        <end position="16"/>
    </location>
</feature>
<evidence type="ECO:0000256" key="2">
    <source>
        <dbReference type="ARBA" id="ARBA00022448"/>
    </source>
</evidence>
<evidence type="ECO:0000256" key="4">
    <source>
        <dbReference type="ARBA" id="ARBA00022692"/>
    </source>
</evidence>
<comment type="similarity">
    <text evidence="7">Belongs to the binding-protein-dependent transport system permease family.</text>
</comment>
<gene>
    <name evidence="10" type="ORF">D0Q02_15410</name>
</gene>
<evidence type="ECO:0000256" key="7">
    <source>
        <dbReference type="RuleBase" id="RU363032"/>
    </source>
</evidence>
<dbReference type="SUPFAM" id="SSF161098">
    <property type="entry name" value="MetI-like"/>
    <property type="match status" value="1"/>
</dbReference>
<feature type="transmembrane region" description="Helical" evidence="7">
    <location>
        <begin position="33"/>
        <end position="55"/>
    </location>
</feature>
<keyword evidence="3" id="KW-1003">Cell membrane</keyword>
<feature type="transmembrane region" description="Helical" evidence="7">
    <location>
        <begin position="307"/>
        <end position="328"/>
    </location>
</feature>
<feature type="domain" description="ABC transmembrane type-1" evidence="9">
    <location>
        <begin position="115"/>
        <end position="328"/>
    </location>
</feature>
<dbReference type="PANTHER" id="PTHR30193:SF41">
    <property type="entry name" value="DIACETYLCHITOBIOSE UPTAKE SYSTEM PERMEASE PROTEIN NGCF"/>
    <property type="match status" value="1"/>
</dbReference>
<dbReference type="Gene3D" id="1.10.3720.10">
    <property type="entry name" value="MetI-like"/>
    <property type="match status" value="1"/>
</dbReference>
<keyword evidence="2 7" id="KW-0813">Transport</keyword>
<reference evidence="10 11" key="1">
    <citation type="submission" date="2018-08" db="EMBL/GenBank/DDBJ databases">
        <title>Verrucosispora craniellae sp. nov., isolated from a marine sponge in the South China Sea.</title>
        <authorList>
            <person name="Li L."/>
            <person name="Lin H.W."/>
        </authorList>
    </citation>
    <scope>NUCLEOTIDE SEQUENCE [LARGE SCALE GENOMIC DNA]</scope>
    <source>
        <strain evidence="10 11">LHW63014</strain>
    </source>
</reference>
<evidence type="ECO:0000256" key="5">
    <source>
        <dbReference type="ARBA" id="ARBA00022989"/>
    </source>
</evidence>
<comment type="caution">
    <text evidence="10">The sequence shown here is derived from an EMBL/GenBank/DDBJ whole genome shotgun (WGS) entry which is preliminary data.</text>
</comment>
<accession>A0A372FY46</accession>
<dbReference type="RefSeq" id="WP_117228665.1">
    <property type="nucleotide sequence ID" value="NZ_CP061725.1"/>
</dbReference>
<dbReference type="Proteomes" id="UP000262621">
    <property type="component" value="Unassembled WGS sequence"/>
</dbReference>
<dbReference type="OrthoDB" id="9804439at2"/>
<keyword evidence="6 7" id="KW-0472">Membrane</keyword>
<evidence type="ECO:0000313" key="10">
    <source>
        <dbReference type="EMBL" id="RFS45715.1"/>
    </source>
</evidence>
<organism evidence="10 11">
    <name type="scientific">Micromonospora craniellae</name>
    <dbReference type="NCBI Taxonomy" id="2294034"/>
    <lineage>
        <taxon>Bacteria</taxon>
        <taxon>Bacillati</taxon>
        <taxon>Actinomycetota</taxon>
        <taxon>Actinomycetes</taxon>
        <taxon>Micromonosporales</taxon>
        <taxon>Micromonosporaceae</taxon>
        <taxon>Micromonospora</taxon>
    </lineage>
</organism>
<dbReference type="PROSITE" id="PS50928">
    <property type="entry name" value="ABC_TM1"/>
    <property type="match status" value="1"/>
</dbReference>
<proteinExistence type="inferred from homology"/>
<evidence type="ECO:0000259" key="9">
    <source>
        <dbReference type="PROSITE" id="PS50928"/>
    </source>
</evidence>
<dbReference type="Pfam" id="PF00528">
    <property type="entry name" value="BPD_transp_1"/>
    <property type="match status" value="1"/>
</dbReference>
<evidence type="ECO:0000313" key="11">
    <source>
        <dbReference type="Proteomes" id="UP000262621"/>
    </source>
</evidence>
<dbReference type="SUPFAM" id="SSF160964">
    <property type="entry name" value="MalF N-terminal region-like"/>
    <property type="match status" value="1"/>
</dbReference>
<dbReference type="AlphaFoldDB" id="A0A372FY46"/>